<dbReference type="RefSeq" id="WP_223629097.1">
    <property type="nucleotide sequence ID" value="NZ_JAIQDJ010000004.1"/>
</dbReference>
<dbReference type="PANTHER" id="PTHR38459">
    <property type="entry name" value="PROPHAGE BACTOPRENOL-LINKED GLUCOSE TRANSLOCASE HOMOLOG"/>
    <property type="match status" value="1"/>
</dbReference>
<evidence type="ECO:0000256" key="3">
    <source>
        <dbReference type="ARBA" id="ARBA00022692"/>
    </source>
</evidence>
<evidence type="ECO:0000256" key="1">
    <source>
        <dbReference type="ARBA" id="ARBA00004141"/>
    </source>
</evidence>
<dbReference type="Pfam" id="PF04138">
    <property type="entry name" value="GtrA_DPMS_TM"/>
    <property type="match status" value="1"/>
</dbReference>
<protein>
    <submittedName>
        <fullName evidence="8">GtrA family protein</fullName>
    </submittedName>
</protein>
<comment type="similarity">
    <text evidence="2">Belongs to the GtrA family.</text>
</comment>
<comment type="caution">
    <text evidence="8">The sequence shown here is derived from an EMBL/GenBank/DDBJ whole genome shotgun (WGS) entry which is preliminary data.</text>
</comment>
<keyword evidence="4 6" id="KW-1133">Transmembrane helix</keyword>
<evidence type="ECO:0000256" key="4">
    <source>
        <dbReference type="ARBA" id="ARBA00022989"/>
    </source>
</evidence>
<feature type="domain" description="GtrA/DPMS transmembrane" evidence="7">
    <location>
        <begin position="13"/>
        <end position="128"/>
    </location>
</feature>
<sequence>MSLRVLAKQGVSYGVVGVLALVVDWSCFVLLTWCGIATAPANLLARLSGAGIAYMLNGMFTFRDPQGSRLGWRRFARFASSWIVVTAISTIAMQAIHAYAGMQWAWLAKPVVEVALAGVSFLAYRYWIYK</sequence>
<accession>A0ABS7TF00</accession>
<dbReference type="PANTHER" id="PTHR38459:SF1">
    <property type="entry name" value="PROPHAGE BACTOPRENOL-LINKED GLUCOSE TRANSLOCASE HOMOLOG"/>
    <property type="match status" value="1"/>
</dbReference>
<evidence type="ECO:0000256" key="2">
    <source>
        <dbReference type="ARBA" id="ARBA00009399"/>
    </source>
</evidence>
<dbReference type="Proteomes" id="UP001430290">
    <property type="component" value="Unassembled WGS sequence"/>
</dbReference>
<dbReference type="InterPro" id="IPR051401">
    <property type="entry name" value="GtrA_CellWall_Glycosyl"/>
</dbReference>
<comment type="subcellular location">
    <subcellularLocation>
        <location evidence="1">Membrane</location>
        <topology evidence="1">Multi-pass membrane protein</topology>
    </subcellularLocation>
</comment>
<keyword evidence="9" id="KW-1185">Reference proteome</keyword>
<keyword evidence="5 6" id="KW-0472">Membrane</keyword>
<evidence type="ECO:0000259" key="7">
    <source>
        <dbReference type="Pfam" id="PF04138"/>
    </source>
</evidence>
<feature type="transmembrane region" description="Helical" evidence="6">
    <location>
        <begin position="82"/>
        <end position="100"/>
    </location>
</feature>
<gene>
    <name evidence="8" type="ORF">K7B09_08790</name>
</gene>
<organism evidence="8 9">
    <name type="scientific">Thermomonas beijingensis</name>
    <dbReference type="NCBI Taxonomy" id="2872701"/>
    <lineage>
        <taxon>Bacteria</taxon>
        <taxon>Pseudomonadati</taxon>
        <taxon>Pseudomonadota</taxon>
        <taxon>Gammaproteobacteria</taxon>
        <taxon>Lysobacterales</taxon>
        <taxon>Lysobacteraceae</taxon>
        <taxon>Thermomonas</taxon>
    </lineage>
</organism>
<feature type="transmembrane region" description="Helical" evidence="6">
    <location>
        <begin position="12"/>
        <end position="31"/>
    </location>
</feature>
<evidence type="ECO:0000313" key="9">
    <source>
        <dbReference type="Proteomes" id="UP001430290"/>
    </source>
</evidence>
<name>A0ABS7TF00_9GAMM</name>
<evidence type="ECO:0000256" key="5">
    <source>
        <dbReference type="ARBA" id="ARBA00023136"/>
    </source>
</evidence>
<evidence type="ECO:0000313" key="8">
    <source>
        <dbReference type="EMBL" id="MBZ4186418.1"/>
    </source>
</evidence>
<feature type="transmembrane region" description="Helical" evidence="6">
    <location>
        <begin position="106"/>
        <end position="127"/>
    </location>
</feature>
<dbReference type="EMBL" id="JAIQDJ010000004">
    <property type="protein sequence ID" value="MBZ4186418.1"/>
    <property type="molecule type" value="Genomic_DNA"/>
</dbReference>
<evidence type="ECO:0000256" key="6">
    <source>
        <dbReference type="SAM" id="Phobius"/>
    </source>
</evidence>
<reference evidence="8" key="1">
    <citation type="submission" date="2021-09" db="EMBL/GenBank/DDBJ databases">
        <authorList>
            <person name="Wu T."/>
            <person name="Guo S.Z."/>
        </authorList>
    </citation>
    <scope>NUCLEOTIDE SEQUENCE</scope>
    <source>
        <strain evidence="8">RSS-23</strain>
    </source>
</reference>
<keyword evidence="3 6" id="KW-0812">Transmembrane</keyword>
<proteinExistence type="inferred from homology"/>
<dbReference type="InterPro" id="IPR007267">
    <property type="entry name" value="GtrA_DPMS_TM"/>
</dbReference>